<evidence type="ECO:0000313" key="2">
    <source>
        <dbReference type="EMBL" id="PLB54768.1"/>
    </source>
</evidence>
<organism evidence="2 3">
    <name type="scientific">Aspergillus steynii IBT 23096</name>
    <dbReference type="NCBI Taxonomy" id="1392250"/>
    <lineage>
        <taxon>Eukaryota</taxon>
        <taxon>Fungi</taxon>
        <taxon>Dikarya</taxon>
        <taxon>Ascomycota</taxon>
        <taxon>Pezizomycotina</taxon>
        <taxon>Eurotiomycetes</taxon>
        <taxon>Eurotiomycetidae</taxon>
        <taxon>Eurotiales</taxon>
        <taxon>Aspergillaceae</taxon>
        <taxon>Aspergillus</taxon>
        <taxon>Aspergillus subgen. Circumdati</taxon>
    </lineage>
</organism>
<keyword evidence="2" id="KW-0012">Acyltransferase</keyword>
<sequence>MSSAIQIRYSTESDAPALGQINIDSFKHHAYWDNAFPNIDTAAIFPLKYARCLEKLTTPDVHVLSALDGDQLVGWARWQIPGSANGGVELSESAREKVAIASANVGGLLPEGANRRIYENFFTVLKDLRGSYLKEGDLTLDFLATLPESQGRGVGTKLLQWGMEIADAQDARIYLEATLDGYPLYLKHGWRPLQDLVLDFAPFGGKGTAKYIIMMRDRKSERN</sequence>
<dbReference type="GeneID" id="36555945"/>
<protein>
    <submittedName>
        <fullName evidence="2">Acyl-CoA N-acyltransferase</fullName>
    </submittedName>
</protein>
<keyword evidence="2" id="KW-0808">Transferase</keyword>
<accession>A0A2I2GPG8</accession>
<dbReference type="PANTHER" id="PTHR42791:SF2">
    <property type="entry name" value="N-ACETYLTRANSFERASE DOMAIN-CONTAINING PROTEIN"/>
    <property type="match status" value="1"/>
</dbReference>
<dbReference type="GO" id="GO:0016747">
    <property type="term" value="F:acyltransferase activity, transferring groups other than amino-acyl groups"/>
    <property type="evidence" value="ECO:0007669"/>
    <property type="project" value="InterPro"/>
</dbReference>
<evidence type="ECO:0000259" key="1">
    <source>
        <dbReference type="PROSITE" id="PS51186"/>
    </source>
</evidence>
<name>A0A2I2GPG8_9EURO</name>
<dbReference type="CDD" id="cd04301">
    <property type="entry name" value="NAT_SF"/>
    <property type="match status" value="1"/>
</dbReference>
<dbReference type="SUPFAM" id="SSF55729">
    <property type="entry name" value="Acyl-CoA N-acyltransferases (Nat)"/>
    <property type="match status" value="1"/>
</dbReference>
<dbReference type="InterPro" id="IPR016181">
    <property type="entry name" value="Acyl_CoA_acyltransferase"/>
</dbReference>
<dbReference type="PROSITE" id="PS51186">
    <property type="entry name" value="GNAT"/>
    <property type="match status" value="1"/>
</dbReference>
<dbReference type="EMBL" id="MSFO01000001">
    <property type="protein sequence ID" value="PLB54768.1"/>
    <property type="molecule type" value="Genomic_DNA"/>
</dbReference>
<dbReference type="OrthoDB" id="410198at2759"/>
<dbReference type="PANTHER" id="PTHR42791">
    <property type="entry name" value="GNAT FAMILY ACETYLTRANSFERASE"/>
    <property type="match status" value="1"/>
</dbReference>
<dbReference type="RefSeq" id="XP_024710070.1">
    <property type="nucleotide sequence ID" value="XM_024848246.1"/>
</dbReference>
<evidence type="ECO:0000313" key="3">
    <source>
        <dbReference type="Proteomes" id="UP000234275"/>
    </source>
</evidence>
<feature type="domain" description="N-acetyltransferase" evidence="1">
    <location>
        <begin position="5"/>
        <end position="217"/>
    </location>
</feature>
<dbReference type="Gene3D" id="3.40.630.30">
    <property type="match status" value="1"/>
</dbReference>
<dbReference type="Pfam" id="PF00583">
    <property type="entry name" value="Acetyltransf_1"/>
    <property type="match status" value="1"/>
</dbReference>
<dbReference type="InterPro" id="IPR000182">
    <property type="entry name" value="GNAT_dom"/>
</dbReference>
<dbReference type="STRING" id="1392250.A0A2I2GPG8"/>
<keyword evidence="3" id="KW-1185">Reference proteome</keyword>
<dbReference type="Proteomes" id="UP000234275">
    <property type="component" value="Unassembled WGS sequence"/>
</dbReference>
<dbReference type="InterPro" id="IPR052523">
    <property type="entry name" value="Trichothecene_AcTrans"/>
</dbReference>
<gene>
    <name evidence="2" type="ORF">P170DRAFT_432359</name>
</gene>
<dbReference type="AlphaFoldDB" id="A0A2I2GPG8"/>
<proteinExistence type="predicted"/>
<reference evidence="2 3" key="1">
    <citation type="submission" date="2016-12" db="EMBL/GenBank/DDBJ databases">
        <title>The genomes of Aspergillus section Nigri reveals drivers in fungal speciation.</title>
        <authorList>
            <consortium name="DOE Joint Genome Institute"/>
            <person name="Vesth T.C."/>
            <person name="Nybo J."/>
            <person name="Theobald S."/>
            <person name="Brandl J."/>
            <person name="Frisvad J.C."/>
            <person name="Nielsen K.F."/>
            <person name="Lyhne E.K."/>
            <person name="Kogle M.E."/>
            <person name="Kuo A."/>
            <person name="Riley R."/>
            <person name="Clum A."/>
            <person name="Nolan M."/>
            <person name="Lipzen A."/>
            <person name="Salamov A."/>
            <person name="Henrissat B."/>
            <person name="Wiebenga A."/>
            <person name="De Vries R.P."/>
            <person name="Grigoriev I.V."/>
            <person name="Mortensen U.H."/>
            <person name="Andersen M.R."/>
            <person name="Baker S.E."/>
        </authorList>
    </citation>
    <scope>NUCLEOTIDE SEQUENCE [LARGE SCALE GENOMIC DNA]</scope>
    <source>
        <strain evidence="2 3">IBT 23096</strain>
    </source>
</reference>
<comment type="caution">
    <text evidence="2">The sequence shown here is derived from an EMBL/GenBank/DDBJ whole genome shotgun (WGS) entry which is preliminary data.</text>
</comment>
<dbReference type="VEuPathDB" id="FungiDB:P170DRAFT_432359"/>